<comment type="caution">
    <text evidence="9">The sequence shown here is derived from an EMBL/GenBank/DDBJ whole genome shotgun (WGS) entry which is preliminary data.</text>
</comment>
<feature type="transmembrane region" description="Helical" evidence="7">
    <location>
        <begin position="232"/>
        <end position="258"/>
    </location>
</feature>
<reference evidence="10" key="1">
    <citation type="journal article" date="2019" name="Int. J. Syst. Evol. Microbiol.">
        <title>The Global Catalogue of Microorganisms (GCM) 10K type strain sequencing project: providing services to taxonomists for standard genome sequencing and annotation.</title>
        <authorList>
            <consortium name="The Broad Institute Genomics Platform"/>
            <consortium name="The Broad Institute Genome Sequencing Center for Infectious Disease"/>
            <person name="Wu L."/>
            <person name="Ma J."/>
        </authorList>
    </citation>
    <scope>NUCLEOTIDE SEQUENCE [LARGE SCALE GENOMIC DNA]</scope>
    <source>
        <strain evidence="10">CGMCC 1.3240</strain>
    </source>
</reference>
<dbReference type="SUPFAM" id="SSF103473">
    <property type="entry name" value="MFS general substrate transporter"/>
    <property type="match status" value="1"/>
</dbReference>
<dbReference type="PANTHER" id="PTHR23517:SF3">
    <property type="entry name" value="INTEGRAL MEMBRANE TRANSPORT PROTEIN"/>
    <property type="match status" value="1"/>
</dbReference>
<feature type="transmembrane region" description="Helical" evidence="7">
    <location>
        <begin position="297"/>
        <end position="315"/>
    </location>
</feature>
<evidence type="ECO:0000256" key="1">
    <source>
        <dbReference type="ARBA" id="ARBA00004651"/>
    </source>
</evidence>
<evidence type="ECO:0000313" key="9">
    <source>
        <dbReference type="EMBL" id="MFC5650475.1"/>
    </source>
</evidence>
<keyword evidence="6 7" id="KW-0472">Membrane</keyword>
<evidence type="ECO:0000313" key="10">
    <source>
        <dbReference type="Proteomes" id="UP001596047"/>
    </source>
</evidence>
<dbReference type="InterPro" id="IPR011701">
    <property type="entry name" value="MFS"/>
</dbReference>
<feature type="transmembrane region" description="Helical" evidence="7">
    <location>
        <begin position="149"/>
        <end position="171"/>
    </location>
</feature>
<feature type="transmembrane region" description="Helical" evidence="7">
    <location>
        <begin position="14"/>
        <end position="32"/>
    </location>
</feature>
<keyword evidence="4 7" id="KW-0812">Transmembrane</keyword>
<feature type="transmembrane region" description="Helical" evidence="7">
    <location>
        <begin position="107"/>
        <end position="129"/>
    </location>
</feature>
<keyword evidence="10" id="KW-1185">Reference proteome</keyword>
<dbReference type="InterPro" id="IPR020846">
    <property type="entry name" value="MFS_dom"/>
</dbReference>
<evidence type="ECO:0000256" key="5">
    <source>
        <dbReference type="ARBA" id="ARBA00022989"/>
    </source>
</evidence>
<feature type="transmembrane region" description="Helical" evidence="7">
    <location>
        <begin position="84"/>
        <end position="101"/>
    </location>
</feature>
<name>A0ABW0VX65_9BACL</name>
<evidence type="ECO:0000256" key="4">
    <source>
        <dbReference type="ARBA" id="ARBA00022692"/>
    </source>
</evidence>
<feature type="transmembrane region" description="Helical" evidence="7">
    <location>
        <begin position="52"/>
        <end position="72"/>
    </location>
</feature>
<dbReference type="PANTHER" id="PTHR23517">
    <property type="entry name" value="RESISTANCE PROTEIN MDTM, PUTATIVE-RELATED-RELATED"/>
    <property type="match status" value="1"/>
</dbReference>
<dbReference type="Gene3D" id="1.20.1250.20">
    <property type="entry name" value="MFS general substrate transporter like domains"/>
    <property type="match status" value="2"/>
</dbReference>
<evidence type="ECO:0000256" key="3">
    <source>
        <dbReference type="ARBA" id="ARBA00022475"/>
    </source>
</evidence>
<feature type="transmembrane region" description="Helical" evidence="7">
    <location>
        <begin position="369"/>
        <end position="397"/>
    </location>
</feature>
<feature type="transmembrane region" description="Helical" evidence="7">
    <location>
        <begin position="321"/>
        <end position="348"/>
    </location>
</feature>
<sequence>MTSAEFDPSNKKPLYWGAFGVLFLSVILYWLGISMVWPVNVLYFSSQGYPPLMVGFFLALNSIIPFLFAMPAGGFIDRIGTRKSVLIGTALCTASGFMYIVGGNQSILFLFLTGQIINGFGALLTWGALQASAAIEASKVKTSGKSDHILSNFAFVNSLAQLSGPVLGGILSDNGGYANVFSLYAILSAFAFGNAFFLPKAALSNAVRSMGRTHQFWKSYVIGISLMKNNRLFFMAILLNGILFILVDIRGTFLPIYLSTGGLSNTQVGVLLSLSGAAAVIIRPFVGTLLKFVGYQWMMVICIVSGGLCLAGLSLQPAVWFIAVVIFIWGACTGINQPMALIMVANTVQTHEQGMGMSIRTMANRSVQFINPLFIGAVSGIFGLSVGFGIIGAVLVLTGTAYHFMRARSLPADHS</sequence>
<dbReference type="InterPro" id="IPR050171">
    <property type="entry name" value="MFS_Transporters"/>
</dbReference>
<organism evidence="9 10">
    <name type="scientific">Paenibacillus solisilvae</name>
    <dbReference type="NCBI Taxonomy" id="2486751"/>
    <lineage>
        <taxon>Bacteria</taxon>
        <taxon>Bacillati</taxon>
        <taxon>Bacillota</taxon>
        <taxon>Bacilli</taxon>
        <taxon>Bacillales</taxon>
        <taxon>Paenibacillaceae</taxon>
        <taxon>Paenibacillus</taxon>
    </lineage>
</organism>
<evidence type="ECO:0000256" key="7">
    <source>
        <dbReference type="SAM" id="Phobius"/>
    </source>
</evidence>
<dbReference type="EMBL" id="JBHSOW010000056">
    <property type="protein sequence ID" value="MFC5650475.1"/>
    <property type="molecule type" value="Genomic_DNA"/>
</dbReference>
<evidence type="ECO:0000259" key="8">
    <source>
        <dbReference type="PROSITE" id="PS50850"/>
    </source>
</evidence>
<dbReference type="InterPro" id="IPR036259">
    <property type="entry name" value="MFS_trans_sf"/>
</dbReference>
<dbReference type="PROSITE" id="PS50850">
    <property type="entry name" value="MFS"/>
    <property type="match status" value="1"/>
</dbReference>
<keyword evidence="2" id="KW-0813">Transport</keyword>
<keyword evidence="3" id="KW-1003">Cell membrane</keyword>
<proteinExistence type="predicted"/>
<dbReference type="CDD" id="cd17325">
    <property type="entry name" value="MFS_MdtG_SLC18_like"/>
    <property type="match status" value="1"/>
</dbReference>
<evidence type="ECO:0000256" key="6">
    <source>
        <dbReference type="ARBA" id="ARBA00023136"/>
    </source>
</evidence>
<keyword evidence="5 7" id="KW-1133">Transmembrane helix</keyword>
<dbReference type="RefSeq" id="WP_379189031.1">
    <property type="nucleotide sequence ID" value="NZ_JBHSOW010000056.1"/>
</dbReference>
<feature type="domain" description="Major facilitator superfamily (MFS) profile" evidence="8">
    <location>
        <begin position="18"/>
        <end position="410"/>
    </location>
</feature>
<feature type="transmembrane region" description="Helical" evidence="7">
    <location>
        <begin position="177"/>
        <end position="198"/>
    </location>
</feature>
<feature type="transmembrane region" description="Helical" evidence="7">
    <location>
        <begin position="270"/>
        <end position="290"/>
    </location>
</feature>
<accession>A0ABW0VX65</accession>
<protein>
    <submittedName>
        <fullName evidence="9">MFS transporter</fullName>
    </submittedName>
</protein>
<comment type="subcellular location">
    <subcellularLocation>
        <location evidence="1">Cell membrane</location>
        <topology evidence="1">Multi-pass membrane protein</topology>
    </subcellularLocation>
</comment>
<dbReference type="Pfam" id="PF07690">
    <property type="entry name" value="MFS_1"/>
    <property type="match status" value="1"/>
</dbReference>
<evidence type="ECO:0000256" key="2">
    <source>
        <dbReference type="ARBA" id="ARBA00022448"/>
    </source>
</evidence>
<dbReference type="Proteomes" id="UP001596047">
    <property type="component" value="Unassembled WGS sequence"/>
</dbReference>
<gene>
    <name evidence="9" type="ORF">ACFPYJ_15365</name>
</gene>